<evidence type="ECO:0000256" key="5">
    <source>
        <dbReference type="ARBA" id="ARBA00022989"/>
    </source>
</evidence>
<dbReference type="Proteomes" id="UP001519363">
    <property type="component" value="Unassembled WGS sequence"/>
</dbReference>
<dbReference type="PANTHER" id="PTHR38686">
    <property type="entry name" value="APOLIPOPROTEIN N-ACYLTRANSFERASE"/>
    <property type="match status" value="1"/>
</dbReference>
<dbReference type="PROSITE" id="PS50263">
    <property type="entry name" value="CN_HYDROLASE"/>
    <property type="match status" value="1"/>
</dbReference>
<dbReference type="HAMAP" id="MF_01148">
    <property type="entry name" value="Lnt"/>
    <property type="match status" value="1"/>
</dbReference>
<evidence type="ECO:0000259" key="10">
    <source>
        <dbReference type="PROSITE" id="PS50263"/>
    </source>
</evidence>
<organism evidence="11 12">
    <name type="scientific">Crossiella equi</name>
    <dbReference type="NCBI Taxonomy" id="130796"/>
    <lineage>
        <taxon>Bacteria</taxon>
        <taxon>Bacillati</taxon>
        <taxon>Actinomycetota</taxon>
        <taxon>Actinomycetes</taxon>
        <taxon>Pseudonocardiales</taxon>
        <taxon>Pseudonocardiaceae</taxon>
        <taxon>Crossiella</taxon>
    </lineage>
</organism>
<reference evidence="11 12" key="1">
    <citation type="submission" date="2021-03" db="EMBL/GenBank/DDBJ databases">
        <title>Sequencing the genomes of 1000 actinobacteria strains.</title>
        <authorList>
            <person name="Klenk H.-P."/>
        </authorList>
    </citation>
    <scope>NUCLEOTIDE SEQUENCE [LARGE SCALE GENOMIC DNA]</scope>
    <source>
        <strain evidence="11 12">DSM 44580</strain>
    </source>
</reference>
<gene>
    <name evidence="8" type="primary">lnt</name>
    <name evidence="11" type="ORF">JOF53_007748</name>
</gene>
<dbReference type="PANTHER" id="PTHR38686:SF1">
    <property type="entry name" value="APOLIPOPROTEIN N-ACYLTRANSFERASE"/>
    <property type="match status" value="1"/>
</dbReference>
<feature type="compositionally biased region" description="Low complexity" evidence="9">
    <location>
        <begin position="184"/>
        <end position="207"/>
    </location>
</feature>
<dbReference type="Pfam" id="PF20154">
    <property type="entry name" value="LNT_N"/>
    <property type="match status" value="1"/>
</dbReference>
<dbReference type="InterPro" id="IPR045378">
    <property type="entry name" value="LNT_N"/>
</dbReference>
<keyword evidence="6 8" id="KW-0472">Membrane</keyword>
<proteinExistence type="inferred from homology"/>
<name>A0ABS5AQN5_9PSEU</name>
<comment type="function">
    <text evidence="8">Catalyzes the phospholipid dependent N-acylation of the N-terminal cysteine of apolipoprotein, the last step in lipoprotein maturation.</text>
</comment>
<evidence type="ECO:0000313" key="12">
    <source>
        <dbReference type="Proteomes" id="UP001519363"/>
    </source>
</evidence>
<feature type="transmembrane region" description="Helical" evidence="8">
    <location>
        <begin position="30"/>
        <end position="47"/>
    </location>
</feature>
<dbReference type="NCBIfam" id="TIGR00546">
    <property type="entry name" value="lnt"/>
    <property type="match status" value="1"/>
</dbReference>
<comment type="caution">
    <text evidence="11">The sequence shown here is derived from an EMBL/GenBank/DDBJ whole genome shotgun (WGS) entry which is preliminary data.</text>
</comment>
<keyword evidence="12" id="KW-1185">Reference proteome</keyword>
<evidence type="ECO:0000256" key="2">
    <source>
        <dbReference type="ARBA" id="ARBA00022475"/>
    </source>
</evidence>
<keyword evidence="5 8" id="KW-1133">Transmembrane helix</keyword>
<evidence type="ECO:0000256" key="6">
    <source>
        <dbReference type="ARBA" id="ARBA00023136"/>
    </source>
</evidence>
<evidence type="ECO:0000256" key="3">
    <source>
        <dbReference type="ARBA" id="ARBA00022679"/>
    </source>
</evidence>
<evidence type="ECO:0000256" key="1">
    <source>
        <dbReference type="ARBA" id="ARBA00004651"/>
    </source>
</evidence>
<feature type="transmembrane region" description="Helical" evidence="8">
    <location>
        <begin position="151"/>
        <end position="174"/>
    </location>
</feature>
<comment type="similarity">
    <text evidence="8">Belongs to the CN hydrolase family. Apolipoprotein N-acyltransferase subfamily.</text>
</comment>
<feature type="transmembrane region" description="Helical" evidence="8">
    <location>
        <begin position="84"/>
        <end position="103"/>
    </location>
</feature>
<keyword evidence="4 8" id="KW-0812">Transmembrane</keyword>
<dbReference type="RefSeq" id="WP_307850350.1">
    <property type="nucleotide sequence ID" value="NZ_JAGIOO010000001.1"/>
</dbReference>
<protein>
    <recommendedName>
        <fullName evidence="8">Apolipoprotein N-acyltransferase</fullName>
        <shortName evidence="8">ALP N-acyltransferase</shortName>
        <ecNumber evidence="8">2.3.1.269</ecNumber>
    </recommendedName>
</protein>
<dbReference type="EC" id="2.3.1.269" evidence="8"/>
<comment type="catalytic activity">
    <reaction evidence="8">
        <text>N-terminal S-1,2-diacyl-sn-glyceryl-L-cysteinyl-[lipoprotein] + a glycerophospholipid = N-acyl-S-1,2-diacyl-sn-glyceryl-L-cysteinyl-[lipoprotein] + a 2-acyl-sn-glycero-3-phospholipid + H(+)</text>
        <dbReference type="Rhea" id="RHEA:48228"/>
        <dbReference type="Rhea" id="RHEA-COMP:14681"/>
        <dbReference type="Rhea" id="RHEA-COMP:14684"/>
        <dbReference type="ChEBI" id="CHEBI:15378"/>
        <dbReference type="ChEBI" id="CHEBI:136912"/>
        <dbReference type="ChEBI" id="CHEBI:140656"/>
        <dbReference type="ChEBI" id="CHEBI:140657"/>
        <dbReference type="ChEBI" id="CHEBI:140660"/>
        <dbReference type="EC" id="2.3.1.269"/>
    </reaction>
</comment>
<dbReference type="SUPFAM" id="SSF56317">
    <property type="entry name" value="Carbon-nitrogen hydrolase"/>
    <property type="match status" value="1"/>
</dbReference>
<evidence type="ECO:0000256" key="9">
    <source>
        <dbReference type="SAM" id="MobiDB-lite"/>
    </source>
</evidence>
<dbReference type="GO" id="GO:0016746">
    <property type="term" value="F:acyltransferase activity"/>
    <property type="evidence" value="ECO:0007669"/>
    <property type="project" value="UniProtKB-KW"/>
</dbReference>
<dbReference type="InterPro" id="IPR036526">
    <property type="entry name" value="C-N_Hydrolase_sf"/>
</dbReference>
<keyword evidence="3 8" id="KW-0808">Transferase</keyword>
<comment type="pathway">
    <text evidence="8">Protein modification; lipoprotein biosynthesis (N-acyl transfer).</text>
</comment>
<sequence length="572" mass="60348">MPTVLTSWPARAATAVLGGLLLYASFPPRPLWWLAPLAVALLGLTLHRTRPRAAFLYGLLFGTTFFLLHLHWLQDFLGTSFGPWPWLALSVLMALFIATAAALMPPLTRLPVPALWYALLFCLQESARGRFPLNGFPWGKLAFGQPDGPFISLAAVGGAPLVSFAVALTGFALARTILRLTGAHSPATTPAPATTADPTSTTPGAASCTTTSLNRPLTADATPRTDPTAEPLSPRPNPIAETPSPGLNPTATPARPDRFRARAAALAVLPLVLALTTWPFLGTAPDTGTRTVAIVQGNAPNVGIDLLNEAPTLRRNHLQASRELATAIRTGTVPKPDLVVWPESATQVNGPDPTLDAAVADLGAPTLIGSLYRLPTGQRENAVVAWDPATGEGPRYAKQELVPFSEYIPFRTIALWFTPFAATPDLKAGNTPGLFTIAGAKIGVGICYEVAYDAPLRAAAQQGAELLVVPTNNAWFGQGEMTYQQLAMARLRAVEHDRAVIVAATSGVSAIVQPDGTVTKSLEMYTAGSLTAQVPLRTTTTLSDRLGGWAEPTMLLLTAAALTVAALRSRAG</sequence>
<feature type="domain" description="CN hydrolase" evidence="10">
    <location>
        <begin position="290"/>
        <end position="536"/>
    </location>
</feature>
<evidence type="ECO:0000256" key="7">
    <source>
        <dbReference type="ARBA" id="ARBA00023315"/>
    </source>
</evidence>
<keyword evidence="7 8" id="KW-0012">Acyltransferase</keyword>
<feature type="transmembrane region" description="Helical" evidence="8">
    <location>
        <begin position="115"/>
        <end position="131"/>
    </location>
</feature>
<feature type="compositionally biased region" description="Low complexity" evidence="9">
    <location>
        <begin position="216"/>
        <end position="231"/>
    </location>
</feature>
<evidence type="ECO:0000256" key="4">
    <source>
        <dbReference type="ARBA" id="ARBA00022692"/>
    </source>
</evidence>
<dbReference type="EMBL" id="JAGIOO010000001">
    <property type="protein sequence ID" value="MBP2478876.1"/>
    <property type="molecule type" value="Genomic_DNA"/>
</dbReference>
<evidence type="ECO:0000313" key="11">
    <source>
        <dbReference type="EMBL" id="MBP2478876.1"/>
    </source>
</evidence>
<dbReference type="Pfam" id="PF00795">
    <property type="entry name" value="CN_hydrolase"/>
    <property type="match status" value="1"/>
</dbReference>
<feature type="transmembrane region" description="Helical" evidence="8">
    <location>
        <begin position="54"/>
        <end position="72"/>
    </location>
</feature>
<feature type="region of interest" description="Disordered" evidence="9">
    <location>
        <begin position="184"/>
        <end position="255"/>
    </location>
</feature>
<evidence type="ECO:0000256" key="8">
    <source>
        <dbReference type="HAMAP-Rule" id="MF_01148"/>
    </source>
</evidence>
<dbReference type="Gene3D" id="3.60.110.10">
    <property type="entry name" value="Carbon-nitrogen hydrolase"/>
    <property type="match status" value="1"/>
</dbReference>
<dbReference type="InterPro" id="IPR004563">
    <property type="entry name" value="Apolipo_AcylTrfase"/>
</dbReference>
<comment type="subcellular location">
    <subcellularLocation>
        <location evidence="1 8">Cell membrane</location>
        <topology evidence="1 8">Multi-pass membrane protein</topology>
    </subcellularLocation>
</comment>
<feature type="transmembrane region" description="Helical" evidence="8">
    <location>
        <begin position="263"/>
        <end position="281"/>
    </location>
</feature>
<dbReference type="CDD" id="cd07571">
    <property type="entry name" value="ALP_N-acyl_transferase"/>
    <property type="match status" value="1"/>
</dbReference>
<accession>A0ABS5AQN5</accession>
<keyword evidence="2 8" id="KW-1003">Cell membrane</keyword>
<dbReference type="InterPro" id="IPR003010">
    <property type="entry name" value="C-N_Hydrolase"/>
</dbReference>